<sequence>MNNNLTFQFGMYEPATDSIIVNTGENSILFIRCKECNSSVIFDDPSDVVYLYHLAEETPLLYAKLALKANGLQDYVNAINEFN</sequence>
<dbReference type="Proteomes" id="UP000280696">
    <property type="component" value="Unassembled WGS sequence"/>
</dbReference>
<comment type="caution">
    <text evidence="1">The sequence shown here is derived from an EMBL/GenBank/DDBJ whole genome shotgun (WGS) entry which is preliminary data.</text>
</comment>
<dbReference type="EMBL" id="RAYQ01000058">
    <property type="protein sequence ID" value="RKI86875.1"/>
    <property type="molecule type" value="Genomic_DNA"/>
</dbReference>
<dbReference type="OrthoDB" id="2060832at2"/>
<accession>A0A3A9AKP4</accession>
<name>A0A3A9AKP4_9FIRM</name>
<protein>
    <submittedName>
        <fullName evidence="1">Uncharacterized protein</fullName>
    </submittedName>
</protein>
<evidence type="ECO:0000313" key="2">
    <source>
        <dbReference type="Proteomes" id="UP000280696"/>
    </source>
</evidence>
<reference evidence="1 2" key="1">
    <citation type="submission" date="2018-09" db="EMBL/GenBank/DDBJ databases">
        <title>Murine metabolic-syndrome-specific gut microbial biobank.</title>
        <authorList>
            <person name="Liu C."/>
        </authorList>
    </citation>
    <scope>NUCLEOTIDE SEQUENCE [LARGE SCALE GENOMIC DNA]</scope>
    <source>
        <strain evidence="1 2">0.1xD8-82</strain>
    </source>
</reference>
<dbReference type="AlphaFoldDB" id="A0A3A9AKP4"/>
<organism evidence="1 2">
    <name type="scientific">Parablautia intestinalis</name>
    <dbReference type="NCBI Taxonomy" id="2320100"/>
    <lineage>
        <taxon>Bacteria</taxon>
        <taxon>Bacillati</taxon>
        <taxon>Bacillota</taxon>
        <taxon>Clostridia</taxon>
        <taxon>Lachnospirales</taxon>
        <taxon>Lachnospiraceae</taxon>
        <taxon>Parablautia</taxon>
    </lineage>
</organism>
<proteinExistence type="predicted"/>
<gene>
    <name evidence="1" type="ORF">D7V94_22365</name>
</gene>
<dbReference type="RefSeq" id="WP_120472465.1">
    <property type="nucleotide sequence ID" value="NZ_RAYQ01000058.1"/>
</dbReference>
<keyword evidence="2" id="KW-1185">Reference proteome</keyword>
<evidence type="ECO:0000313" key="1">
    <source>
        <dbReference type="EMBL" id="RKI86875.1"/>
    </source>
</evidence>